<dbReference type="Pfam" id="PF17802">
    <property type="entry name" value="SpaA"/>
    <property type="match status" value="3"/>
</dbReference>
<dbReference type="GO" id="GO:0007155">
    <property type="term" value="P:cell adhesion"/>
    <property type="evidence" value="ECO:0007669"/>
    <property type="project" value="InterPro"/>
</dbReference>
<name>A0A0H4QM71_9LACO</name>
<dbReference type="Pfam" id="PF17961">
    <property type="entry name" value="Big_8"/>
    <property type="match status" value="1"/>
</dbReference>
<dbReference type="InterPro" id="IPR041033">
    <property type="entry name" value="SpaA_PFL_dom_1"/>
</dbReference>
<feature type="region of interest" description="Disordered" evidence="7">
    <location>
        <begin position="676"/>
        <end position="752"/>
    </location>
</feature>
<keyword evidence="8" id="KW-1133">Transmembrane helix</keyword>
<dbReference type="AlphaFoldDB" id="A0A0H4QM71"/>
<evidence type="ECO:0000256" key="8">
    <source>
        <dbReference type="SAM" id="Phobius"/>
    </source>
</evidence>
<dbReference type="PATRIC" id="fig|1007676.4.peg.1999"/>
<dbReference type="Gene3D" id="2.60.40.10">
    <property type="entry name" value="Immunoglobulins"/>
    <property type="match status" value="3"/>
</dbReference>
<evidence type="ECO:0000256" key="9">
    <source>
        <dbReference type="SAM" id="SignalP"/>
    </source>
</evidence>
<feature type="transmembrane region" description="Helical" evidence="8">
    <location>
        <begin position="757"/>
        <end position="776"/>
    </location>
</feature>
<dbReference type="InterPro" id="IPR011252">
    <property type="entry name" value="Fibrogen-bd_dom1"/>
</dbReference>
<feature type="domain" description="SpaA-like prealbumin fold" evidence="10">
    <location>
        <begin position="403"/>
        <end position="481"/>
    </location>
</feature>
<feature type="signal peptide" evidence="9">
    <location>
        <begin position="1"/>
        <end position="33"/>
    </location>
</feature>
<feature type="compositionally biased region" description="Acidic residues" evidence="7">
    <location>
        <begin position="696"/>
        <end position="713"/>
    </location>
</feature>
<evidence type="ECO:0000256" key="6">
    <source>
        <dbReference type="ARBA" id="ARBA00023088"/>
    </source>
</evidence>
<keyword evidence="6" id="KW-0572">Peptidoglycan-anchor</keyword>
<keyword evidence="8" id="KW-0472">Membrane</keyword>
<dbReference type="RefSeq" id="WP_048705411.1">
    <property type="nucleotide sequence ID" value="NZ_CP012034.1"/>
</dbReference>
<dbReference type="SUPFAM" id="SSF49401">
    <property type="entry name" value="Bacterial adhesins"/>
    <property type="match status" value="2"/>
</dbReference>
<dbReference type="InterPro" id="IPR013783">
    <property type="entry name" value="Ig-like_fold"/>
</dbReference>
<dbReference type="InterPro" id="IPR041171">
    <property type="entry name" value="SDR_Ig"/>
</dbReference>
<evidence type="ECO:0000256" key="3">
    <source>
        <dbReference type="ARBA" id="ARBA00022512"/>
    </source>
</evidence>
<dbReference type="PANTHER" id="PTHR36108:SF13">
    <property type="entry name" value="COLOSSIN-B-RELATED"/>
    <property type="match status" value="1"/>
</dbReference>
<evidence type="ECO:0000256" key="4">
    <source>
        <dbReference type="ARBA" id="ARBA00022525"/>
    </source>
</evidence>
<keyword evidence="4" id="KW-0964">Secreted</keyword>
<evidence type="ECO:0008006" key="14">
    <source>
        <dbReference type="Google" id="ProtNLM"/>
    </source>
</evidence>
<sequence length="781" mass="82856">MKRRITFSILFLTSILVFIGIFNLFGSSGSAYAATTTDTTPTSSISPTVTSPTTTTSPPVTSPTATTSNSTVSTTSTSPTDTQTKDITVAPTTSDQVASTTSTVAAPVTSTSTQTASATDTPVPVKEIPMKGNTAADASINSGAISPGDTTYVWSDYNVGYNWSIPDYVEINAGDTATFTIPDNINVTQKTTFDVKDPKGNVIGSFTILPGQKTGTLTFNDALENTTTGRVGTISFTAKGTSDSDENKDFILNKYGWINTTTAASTDTQASEGIPTSLTWNVAFNSASQDLTHVVLTDTIEPGQTFVRNSVRANYGYMLNGKFISQGEIVPDSVELVGNQLIIKFSNVSSYVDLYYDTTVQNVSTDQINKWHDKTTITADQISSEAEHTIEWGGAGTGEGAKGSIIFTKLNSVTNSPISGAVFEIRNSAGKVIQEGLTTNEKGIIEADDLAPGDYVIVETQVPDGYEPSANYEWPFTIVEGENDPVLLTGFDKPFPEEPGTGEEIVYKVDSADNQALVGAEFKLLDAEGNVVASPLKTDAQGILDMSDLAPGQYSLVEITAPEGYELNSTPIAFEVIAGKTASVYVKDVKLPTDGSLTVLKVDSETKKPLAGATFNILDSTGKVVKTGLTTDEKGQIVVDALPDGSYTLVETTAPEGYDDLKDPIAFTITAGKATSVTVPDEESEVVPPEPPVQPEEPDEDDDNVVEPSEPEPEPQPVPEPEKPSVTTPGKTPSGTIDKDTSGYGKLPQTGNDKDTVLEIVGLILSFVLMMSVISYRKLQH</sequence>
<evidence type="ECO:0000313" key="13">
    <source>
        <dbReference type="Proteomes" id="UP000036106"/>
    </source>
</evidence>
<keyword evidence="13" id="KW-1185">Reference proteome</keyword>
<dbReference type="Gene3D" id="2.60.40.1280">
    <property type="match status" value="1"/>
</dbReference>
<evidence type="ECO:0000259" key="11">
    <source>
        <dbReference type="Pfam" id="PF17961"/>
    </source>
</evidence>
<dbReference type="Proteomes" id="UP000036106">
    <property type="component" value="Chromosome"/>
</dbReference>
<evidence type="ECO:0000256" key="7">
    <source>
        <dbReference type="SAM" id="MobiDB-lite"/>
    </source>
</evidence>
<evidence type="ECO:0000259" key="10">
    <source>
        <dbReference type="Pfam" id="PF17802"/>
    </source>
</evidence>
<dbReference type="InterPro" id="IPR008966">
    <property type="entry name" value="Adhesion_dom_sf"/>
</dbReference>
<feature type="compositionally biased region" description="Low complexity" evidence="7">
    <location>
        <begin position="35"/>
        <end position="82"/>
    </location>
</feature>
<organism evidence="12 13">
    <name type="scientific">Companilactobacillus ginsenosidimutans</name>
    <dbReference type="NCBI Taxonomy" id="1007676"/>
    <lineage>
        <taxon>Bacteria</taxon>
        <taxon>Bacillati</taxon>
        <taxon>Bacillota</taxon>
        <taxon>Bacilli</taxon>
        <taxon>Lactobacillales</taxon>
        <taxon>Lactobacillaceae</taxon>
        <taxon>Companilactobacillus</taxon>
    </lineage>
</organism>
<evidence type="ECO:0000313" key="12">
    <source>
        <dbReference type="EMBL" id="AKP67808.1"/>
    </source>
</evidence>
<feature type="compositionally biased region" description="Polar residues" evidence="7">
    <location>
        <begin position="725"/>
        <end position="735"/>
    </location>
</feature>
<dbReference type="KEGG" id="lgn:ABM34_09875"/>
<dbReference type="Gene3D" id="2.60.40.740">
    <property type="match status" value="1"/>
</dbReference>
<keyword evidence="5 9" id="KW-0732">Signal</keyword>
<feature type="domain" description="SpaA-like prealbumin fold" evidence="10">
    <location>
        <begin position="595"/>
        <end position="681"/>
    </location>
</feature>
<evidence type="ECO:0000256" key="2">
    <source>
        <dbReference type="ARBA" id="ARBA00007257"/>
    </source>
</evidence>
<feature type="domain" description="SDR-like Ig" evidence="11">
    <location>
        <begin position="155"/>
        <end position="238"/>
    </location>
</feature>
<feature type="compositionally biased region" description="Low complexity" evidence="7">
    <location>
        <begin position="92"/>
        <end position="122"/>
    </location>
</feature>
<feature type="region of interest" description="Disordered" evidence="7">
    <location>
        <begin position="35"/>
        <end position="124"/>
    </location>
</feature>
<comment type="similarity">
    <text evidence="2">Belongs to the serine-aspartate repeat-containing protein (SDr) family.</text>
</comment>
<reference evidence="13" key="1">
    <citation type="submission" date="2015-07" db="EMBL/GenBank/DDBJ databases">
        <title>Lactobacillus ginsenosidimutans/EMML 3141/ whole genome sequencing.</title>
        <authorList>
            <person name="Kim M.K."/>
            <person name="Im W.-T."/>
            <person name="Srinivasan S."/>
            <person name="Lee J.-J."/>
        </authorList>
    </citation>
    <scope>NUCLEOTIDE SEQUENCE [LARGE SCALE GENOMIC DNA]</scope>
    <source>
        <strain evidence="13">EMML 3041</strain>
    </source>
</reference>
<feature type="domain" description="SpaA-like prealbumin fold" evidence="10">
    <location>
        <begin position="506"/>
        <end position="588"/>
    </location>
</feature>
<dbReference type="EMBL" id="CP012034">
    <property type="protein sequence ID" value="AKP67808.1"/>
    <property type="molecule type" value="Genomic_DNA"/>
</dbReference>
<keyword evidence="8" id="KW-0812">Transmembrane</keyword>
<gene>
    <name evidence="12" type="ORF">ABM34_09875</name>
</gene>
<dbReference type="SUPFAM" id="SSF49478">
    <property type="entry name" value="Cna protein B-type domain"/>
    <property type="match status" value="3"/>
</dbReference>
<dbReference type="STRING" id="1007676.ABM34_09875"/>
<evidence type="ECO:0000256" key="1">
    <source>
        <dbReference type="ARBA" id="ARBA00004168"/>
    </source>
</evidence>
<comment type="subcellular location">
    <subcellularLocation>
        <location evidence="1">Secreted</location>
        <location evidence="1">Cell wall</location>
        <topology evidence="1">Peptidoglycan-anchor</topology>
    </subcellularLocation>
</comment>
<keyword evidence="3" id="KW-0134">Cell wall</keyword>
<evidence type="ECO:0000256" key="5">
    <source>
        <dbReference type="ARBA" id="ARBA00022729"/>
    </source>
</evidence>
<dbReference type="OrthoDB" id="2216808at2"/>
<proteinExistence type="inferred from homology"/>
<accession>A0A0H4QM71</accession>
<protein>
    <recommendedName>
        <fullName evidence="14">Gram-positive cocci surface proteins LPxTG domain-containing protein</fullName>
    </recommendedName>
</protein>
<feature type="chain" id="PRO_5005208535" description="Gram-positive cocci surface proteins LPxTG domain-containing protein" evidence="9">
    <location>
        <begin position="34"/>
        <end position="781"/>
    </location>
</feature>
<dbReference type="PANTHER" id="PTHR36108">
    <property type="entry name" value="COLOSSIN-B-RELATED"/>
    <property type="match status" value="1"/>
</dbReference>